<comment type="caution">
    <text evidence="8">The sequence shown here is derived from an EMBL/GenBank/DDBJ whole genome shotgun (WGS) entry which is preliminary data.</text>
</comment>
<dbReference type="PROSITE" id="PS51257">
    <property type="entry name" value="PROKAR_LIPOPROTEIN"/>
    <property type="match status" value="1"/>
</dbReference>
<evidence type="ECO:0000256" key="6">
    <source>
        <dbReference type="SAM" id="SignalP"/>
    </source>
</evidence>
<evidence type="ECO:0000313" key="9">
    <source>
        <dbReference type="Proteomes" id="UP001194729"/>
    </source>
</evidence>
<evidence type="ECO:0000313" key="8">
    <source>
        <dbReference type="EMBL" id="MBF4984642.1"/>
    </source>
</evidence>
<feature type="region of interest" description="Disordered" evidence="5">
    <location>
        <begin position="270"/>
        <end position="307"/>
    </location>
</feature>
<feature type="domain" description="PPIase FKBP-type" evidence="7">
    <location>
        <begin position="122"/>
        <end position="230"/>
    </location>
</feature>
<gene>
    <name evidence="8" type="ORF">FNJ87_09980</name>
</gene>
<evidence type="ECO:0000256" key="1">
    <source>
        <dbReference type="ARBA" id="ARBA00000971"/>
    </source>
</evidence>
<feature type="compositionally biased region" description="Acidic residues" evidence="5">
    <location>
        <begin position="273"/>
        <end position="288"/>
    </location>
</feature>
<keyword evidence="4 8" id="KW-0413">Isomerase</keyword>
<feature type="signal peptide" evidence="6">
    <location>
        <begin position="1"/>
        <end position="21"/>
    </location>
</feature>
<dbReference type="EC" id="5.2.1.8" evidence="2 4"/>
<evidence type="ECO:0000259" key="7">
    <source>
        <dbReference type="PROSITE" id="PS50059"/>
    </source>
</evidence>
<dbReference type="InterPro" id="IPR046357">
    <property type="entry name" value="PPIase_dom_sf"/>
</dbReference>
<dbReference type="PROSITE" id="PS50059">
    <property type="entry name" value="FKBP_PPIASE"/>
    <property type="match status" value="1"/>
</dbReference>
<feature type="compositionally biased region" description="Acidic residues" evidence="5">
    <location>
        <begin position="295"/>
        <end position="306"/>
    </location>
</feature>
<evidence type="ECO:0000256" key="5">
    <source>
        <dbReference type="SAM" id="MobiDB-lite"/>
    </source>
</evidence>
<keyword evidence="6" id="KW-0732">Signal</keyword>
<name>A0ABS0A7R5_9FLAO</name>
<feature type="chain" id="PRO_5045441594" description="peptidylprolyl isomerase" evidence="6">
    <location>
        <begin position="22"/>
        <end position="321"/>
    </location>
</feature>
<dbReference type="InterPro" id="IPR001179">
    <property type="entry name" value="PPIase_FKBP_dom"/>
</dbReference>
<proteinExistence type="predicted"/>
<accession>A0ABS0A7R5</accession>
<dbReference type="SUPFAM" id="SSF54534">
    <property type="entry name" value="FKBP-like"/>
    <property type="match status" value="1"/>
</dbReference>
<keyword evidence="9" id="KW-1185">Reference proteome</keyword>
<evidence type="ECO:0000256" key="3">
    <source>
        <dbReference type="ARBA" id="ARBA00023110"/>
    </source>
</evidence>
<dbReference type="Proteomes" id="UP001194729">
    <property type="component" value="Unassembled WGS sequence"/>
</dbReference>
<dbReference type="EMBL" id="JADKYU010000510">
    <property type="protein sequence ID" value="MBF4984642.1"/>
    <property type="molecule type" value="Genomic_DNA"/>
</dbReference>
<evidence type="ECO:0000256" key="4">
    <source>
        <dbReference type="PROSITE-ProRule" id="PRU00277"/>
    </source>
</evidence>
<dbReference type="Gene3D" id="3.10.50.40">
    <property type="match status" value="1"/>
</dbReference>
<evidence type="ECO:0000256" key="2">
    <source>
        <dbReference type="ARBA" id="ARBA00013194"/>
    </source>
</evidence>
<dbReference type="GO" id="GO:0016853">
    <property type="term" value="F:isomerase activity"/>
    <property type="evidence" value="ECO:0007669"/>
    <property type="project" value="UniProtKB-KW"/>
</dbReference>
<sequence>MKMKNLKYIVTSCLFIFIVIACNPDDDSTTVAVRDRQEVDLEDQLELQNYLDTHFWNYEDYANNPTGSDFEIKFDSLVGVNANKIPLSQQVTTSTLRREDIDYTVYTLNVRQGGGAKSPSFADSTLVSYKGYQLNKEMNDDGSYQQIVFDSSTNAIWFDLPQVVSGFMEGVTQFNEATSITPQPDGTLLYENGGIGAVFMPSGLGYFSSSVSSIPAYSPLVFTFQLRAVKITDHDGDGIFSKFEDLDGDRNLRSSDDVDNTDEDTIGAFNYIDADDDNDGVDTIDENADPNGDGDPSDALDTDGDGIPDYLDADTAIAVTA</sequence>
<comment type="catalytic activity">
    <reaction evidence="1 4">
        <text>[protein]-peptidylproline (omega=180) = [protein]-peptidylproline (omega=0)</text>
        <dbReference type="Rhea" id="RHEA:16237"/>
        <dbReference type="Rhea" id="RHEA-COMP:10747"/>
        <dbReference type="Rhea" id="RHEA-COMP:10748"/>
        <dbReference type="ChEBI" id="CHEBI:83833"/>
        <dbReference type="ChEBI" id="CHEBI:83834"/>
        <dbReference type="EC" id="5.2.1.8"/>
    </reaction>
</comment>
<reference evidence="8 9" key="1">
    <citation type="submission" date="2020-11" db="EMBL/GenBank/DDBJ databases">
        <title>P. mediterranea TC4 genome.</title>
        <authorList>
            <person name="Molmeret M."/>
        </authorList>
    </citation>
    <scope>NUCLEOTIDE SEQUENCE [LARGE SCALE GENOMIC DNA]</scope>
    <source>
        <strain evidence="8 9">TC4</strain>
    </source>
</reference>
<organism evidence="8 9">
    <name type="scientific">Nonlabens mediterrranea</name>
    <dbReference type="NCBI Taxonomy" id="1419947"/>
    <lineage>
        <taxon>Bacteria</taxon>
        <taxon>Pseudomonadati</taxon>
        <taxon>Bacteroidota</taxon>
        <taxon>Flavobacteriia</taxon>
        <taxon>Flavobacteriales</taxon>
        <taxon>Flavobacteriaceae</taxon>
        <taxon>Nonlabens</taxon>
    </lineage>
</organism>
<keyword evidence="3 4" id="KW-0697">Rotamase</keyword>
<protein>
    <recommendedName>
        <fullName evidence="2 4">peptidylprolyl isomerase</fullName>
        <ecNumber evidence="2 4">5.2.1.8</ecNumber>
    </recommendedName>
</protein>